<feature type="region of interest" description="Disordered" evidence="1">
    <location>
        <begin position="1"/>
        <end position="43"/>
    </location>
</feature>
<comment type="caution">
    <text evidence="2">The sequence shown here is derived from an EMBL/GenBank/DDBJ whole genome shotgun (WGS) entry which is preliminary data.</text>
</comment>
<protein>
    <submittedName>
        <fullName evidence="2">Uncharacterized protein</fullName>
    </submittedName>
</protein>
<gene>
    <name evidence="2" type="ORF">Vretifemale_11660</name>
</gene>
<feature type="region of interest" description="Disordered" evidence="1">
    <location>
        <begin position="70"/>
        <end position="104"/>
    </location>
</feature>
<evidence type="ECO:0000256" key="1">
    <source>
        <dbReference type="SAM" id="MobiDB-lite"/>
    </source>
</evidence>
<feature type="compositionally biased region" description="Low complexity" evidence="1">
    <location>
        <begin position="84"/>
        <end position="104"/>
    </location>
</feature>
<organism evidence="2 3">
    <name type="scientific">Volvox reticuliferus</name>
    <dbReference type="NCBI Taxonomy" id="1737510"/>
    <lineage>
        <taxon>Eukaryota</taxon>
        <taxon>Viridiplantae</taxon>
        <taxon>Chlorophyta</taxon>
        <taxon>core chlorophytes</taxon>
        <taxon>Chlorophyceae</taxon>
        <taxon>CS clade</taxon>
        <taxon>Chlamydomonadales</taxon>
        <taxon>Volvocaceae</taxon>
        <taxon>Volvox</taxon>
    </lineage>
</organism>
<reference evidence="2" key="1">
    <citation type="journal article" date="2021" name="Proc. Natl. Acad. Sci. U.S.A.">
        <title>Three genomes in the algal genus Volvox reveal the fate of a haploid sex-determining region after a transition to homothallism.</title>
        <authorList>
            <person name="Yamamoto K."/>
            <person name="Hamaji T."/>
            <person name="Kawai-Toyooka H."/>
            <person name="Matsuzaki R."/>
            <person name="Takahashi F."/>
            <person name="Nishimura Y."/>
            <person name="Kawachi M."/>
            <person name="Noguchi H."/>
            <person name="Minakuchi Y."/>
            <person name="Umen J.G."/>
            <person name="Toyoda A."/>
            <person name="Nozaki H."/>
        </authorList>
    </citation>
    <scope>NUCLEOTIDE SEQUENCE</scope>
    <source>
        <strain evidence="2">NIES-3786</strain>
    </source>
</reference>
<proteinExistence type="predicted"/>
<evidence type="ECO:0000313" key="2">
    <source>
        <dbReference type="EMBL" id="GIL82977.1"/>
    </source>
</evidence>
<dbReference type="Proteomes" id="UP000747110">
    <property type="component" value="Unassembled WGS sequence"/>
</dbReference>
<keyword evidence="3" id="KW-1185">Reference proteome</keyword>
<sequence>STVYFVGSAGAAAASDDTVGGGASARPTSSARRGSRGSFSAAARPSSPIFFQLFCRMSIIFASPSAASLPAAPASLDRNSSNWRSRNTASSGASSISITRAVAA</sequence>
<dbReference type="AlphaFoldDB" id="A0A8J4FSV7"/>
<accession>A0A8J4FSV7</accession>
<evidence type="ECO:0000313" key="3">
    <source>
        <dbReference type="Proteomes" id="UP000747110"/>
    </source>
</evidence>
<feature type="non-terminal residue" evidence="2">
    <location>
        <position position="1"/>
    </location>
</feature>
<dbReference type="EMBL" id="BNCP01000025">
    <property type="protein sequence ID" value="GIL82977.1"/>
    <property type="molecule type" value="Genomic_DNA"/>
</dbReference>
<name>A0A8J4FSV7_9CHLO</name>